<protein>
    <recommendedName>
        <fullName evidence="1">HAT C-terminal dimerisation domain-containing protein</fullName>
    </recommendedName>
</protein>
<gene>
    <name evidence="2" type="ORF">V5O48_018169</name>
</gene>
<name>A0ABR3ELW8_9AGAR</name>
<dbReference type="Proteomes" id="UP001465976">
    <property type="component" value="Unassembled WGS sequence"/>
</dbReference>
<dbReference type="EMBL" id="JBAHYK010003123">
    <property type="protein sequence ID" value="KAL0563892.1"/>
    <property type="molecule type" value="Genomic_DNA"/>
</dbReference>
<reference evidence="2 3" key="1">
    <citation type="submission" date="2024-02" db="EMBL/GenBank/DDBJ databases">
        <title>A draft genome for the cacao thread blight pathogen Marasmius crinis-equi.</title>
        <authorList>
            <person name="Cohen S.P."/>
            <person name="Baruah I.K."/>
            <person name="Amoako-Attah I."/>
            <person name="Bukari Y."/>
            <person name="Meinhardt L.W."/>
            <person name="Bailey B.A."/>
        </authorList>
    </citation>
    <scope>NUCLEOTIDE SEQUENCE [LARGE SCALE GENOMIC DNA]</scope>
    <source>
        <strain evidence="2 3">GH-76</strain>
    </source>
</reference>
<comment type="caution">
    <text evidence="2">The sequence shown here is derived from an EMBL/GenBank/DDBJ whole genome shotgun (WGS) entry which is preliminary data.</text>
</comment>
<dbReference type="SUPFAM" id="SSF53098">
    <property type="entry name" value="Ribonuclease H-like"/>
    <property type="match status" value="1"/>
</dbReference>
<feature type="domain" description="HAT C-terminal dimerisation" evidence="1">
    <location>
        <begin position="2"/>
        <end position="37"/>
    </location>
</feature>
<sequence>MASSVSSKRAFSSTGITISKRRNRLGKDNVEPLQFLKCALCHELIFRETAFKEEEDLDLDQDGPP</sequence>
<accession>A0ABR3ELW8</accession>
<evidence type="ECO:0000313" key="2">
    <source>
        <dbReference type="EMBL" id="KAL0563892.1"/>
    </source>
</evidence>
<keyword evidence="3" id="KW-1185">Reference proteome</keyword>
<evidence type="ECO:0000259" key="1">
    <source>
        <dbReference type="Pfam" id="PF05699"/>
    </source>
</evidence>
<dbReference type="InterPro" id="IPR012337">
    <property type="entry name" value="RNaseH-like_sf"/>
</dbReference>
<evidence type="ECO:0000313" key="3">
    <source>
        <dbReference type="Proteomes" id="UP001465976"/>
    </source>
</evidence>
<proteinExistence type="predicted"/>
<organism evidence="2 3">
    <name type="scientific">Marasmius crinis-equi</name>
    <dbReference type="NCBI Taxonomy" id="585013"/>
    <lineage>
        <taxon>Eukaryota</taxon>
        <taxon>Fungi</taxon>
        <taxon>Dikarya</taxon>
        <taxon>Basidiomycota</taxon>
        <taxon>Agaricomycotina</taxon>
        <taxon>Agaricomycetes</taxon>
        <taxon>Agaricomycetidae</taxon>
        <taxon>Agaricales</taxon>
        <taxon>Marasmiineae</taxon>
        <taxon>Marasmiaceae</taxon>
        <taxon>Marasmius</taxon>
    </lineage>
</organism>
<feature type="non-terminal residue" evidence="2">
    <location>
        <position position="65"/>
    </location>
</feature>
<dbReference type="Pfam" id="PF05699">
    <property type="entry name" value="Dimer_Tnp_hAT"/>
    <property type="match status" value="1"/>
</dbReference>
<dbReference type="InterPro" id="IPR008906">
    <property type="entry name" value="HATC_C_dom"/>
</dbReference>